<comment type="subcellular location">
    <subcellularLocation>
        <location evidence="7">Cell membrane</location>
        <topology evidence="7">Single-pass membrane protein</topology>
    </subcellularLocation>
</comment>
<dbReference type="PANTHER" id="PTHR30518">
    <property type="entry name" value="ENDOLYTIC MUREIN TRANSGLYCOSYLASE"/>
    <property type="match status" value="1"/>
</dbReference>
<dbReference type="NCBIfam" id="TIGR00247">
    <property type="entry name" value="endolytic transglycosylase MltG"/>
    <property type="match status" value="1"/>
</dbReference>
<dbReference type="EC" id="4.2.2.29" evidence="7"/>
<dbReference type="HOGENOM" id="CLU_025574_2_2_9"/>
<evidence type="ECO:0000256" key="6">
    <source>
        <dbReference type="ARBA" id="ARBA00023316"/>
    </source>
</evidence>
<evidence type="ECO:0000256" key="1">
    <source>
        <dbReference type="ARBA" id="ARBA00022475"/>
    </source>
</evidence>
<dbReference type="InterPro" id="IPR003770">
    <property type="entry name" value="MLTG-like"/>
</dbReference>
<comment type="function">
    <text evidence="7">Functions as a peptidoglycan terminase that cleaves nascent peptidoglycan strands endolytically to terminate their elongation.</text>
</comment>
<dbReference type="EMBL" id="AP009049">
    <property type="protein sequence ID" value="BAH06278.1"/>
    <property type="molecule type" value="Genomic_DNA"/>
</dbReference>
<evidence type="ECO:0000256" key="7">
    <source>
        <dbReference type="HAMAP-Rule" id="MF_02065"/>
    </source>
</evidence>
<dbReference type="GO" id="GO:0009252">
    <property type="term" value="P:peptidoglycan biosynthetic process"/>
    <property type="evidence" value="ECO:0007669"/>
    <property type="project" value="UniProtKB-UniRule"/>
</dbReference>
<evidence type="ECO:0000313" key="9">
    <source>
        <dbReference type="Proteomes" id="UP000007969"/>
    </source>
</evidence>
<keyword evidence="5 7" id="KW-0456">Lyase</keyword>
<feature type="transmembrane region" description="Helical" evidence="7">
    <location>
        <begin position="12"/>
        <end position="30"/>
    </location>
</feature>
<gene>
    <name evidence="7" type="primary">mltG</name>
    <name evidence="8" type="ordered locus">CKR_1227</name>
</gene>
<keyword evidence="6 7" id="KW-0961">Cell wall biogenesis/degradation</keyword>
<proteinExistence type="inferred from homology"/>
<keyword evidence="1 7" id="KW-1003">Cell membrane</keyword>
<feature type="site" description="Important for catalytic activity" evidence="7">
    <location>
        <position position="228"/>
    </location>
</feature>
<sequence>MLIVKKNLKSIFLLCSLALIIIVGVLYFVVTNIKYPLRYNEGKVNISINNEKNLSQVVDKLEKEKLIKNAFILKWYINRHFGDIGVKKGIYSFSNNITLDNFETYLKKGIKDDEPVKVLIPEGYDIEHIGSILEKKGIISSANFLESCKNYKLPDFIKADSKRRYNLEGYLFPDTYEFLKGSSGKAIIDIMLDRFTSVIEEVEQNTGVQLKGSNLDDMITMASIVEKEVEIPEERGKAASVFYNRLQKGMKLQSCATVLYALGVHKDKLYYKDLEVDSVYNTYKVSGLPEGPICNPGKGCILAAIKPSNTNYIYFVSNNDGTHFFTDDNEKFLQVKKATQGD</sequence>
<evidence type="ECO:0000256" key="2">
    <source>
        <dbReference type="ARBA" id="ARBA00022692"/>
    </source>
</evidence>
<accession>B9E1A3</accession>
<dbReference type="CDD" id="cd08010">
    <property type="entry name" value="MltG_like"/>
    <property type="match status" value="1"/>
</dbReference>
<dbReference type="Proteomes" id="UP000007969">
    <property type="component" value="Chromosome"/>
</dbReference>
<dbReference type="KEGG" id="ckr:CKR_1227"/>
<dbReference type="Gene3D" id="3.30.1490.480">
    <property type="entry name" value="Endolytic murein transglycosylase"/>
    <property type="match status" value="2"/>
</dbReference>
<comment type="similarity">
    <text evidence="7">Belongs to the transglycosylase MltG family.</text>
</comment>
<dbReference type="GO" id="GO:0071555">
    <property type="term" value="P:cell wall organization"/>
    <property type="evidence" value="ECO:0007669"/>
    <property type="project" value="UniProtKB-KW"/>
</dbReference>
<organism evidence="8 9">
    <name type="scientific">Clostridium kluyveri (strain NBRC 12016)</name>
    <dbReference type="NCBI Taxonomy" id="583346"/>
    <lineage>
        <taxon>Bacteria</taxon>
        <taxon>Bacillati</taxon>
        <taxon>Bacillota</taxon>
        <taxon>Clostridia</taxon>
        <taxon>Eubacteriales</taxon>
        <taxon>Clostridiaceae</taxon>
        <taxon>Clostridium</taxon>
    </lineage>
</organism>
<evidence type="ECO:0000256" key="4">
    <source>
        <dbReference type="ARBA" id="ARBA00023136"/>
    </source>
</evidence>
<comment type="catalytic activity">
    <reaction evidence="7">
        <text>a peptidoglycan chain = a peptidoglycan chain with N-acetyl-1,6-anhydromuramyl-[peptide] at the reducing end + a peptidoglycan chain with N-acetylglucosamine at the non-reducing end.</text>
        <dbReference type="EC" id="4.2.2.29"/>
    </reaction>
</comment>
<keyword evidence="4 7" id="KW-0472">Membrane</keyword>
<evidence type="ECO:0000256" key="5">
    <source>
        <dbReference type="ARBA" id="ARBA00023239"/>
    </source>
</evidence>
<dbReference type="Pfam" id="PF02618">
    <property type="entry name" value="YceG"/>
    <property type="match status" value="1"/>
</dbReference>
<evidence type="ECO:0000256" key="3">
    <source>
        <dbReference type="ARBA" id="ARBA00022989"/>
    </source>
</evidence>
<keyword evidence="3 7" id="KW-1133">Transmembrane helix</keyword>
<dbReference type="FunFam" id="3.30.1490.480:FF:000010">
    <property type="entry name" value="Endolytic murein transglycosylase"/>
    <property type="match status" value="1"/>
</dbReference>
<protein>
    <recommendedName>
        <fullName evidence="7">Endolytic murein transglycosylase</fullName>
        <ecNumber evidence="7">4.2.2.29</ecNumber>
    </recommendedName>
    <alternativeName>
        <fullName evidence="7">Peptidoglycan lytic transglycosylase</fullName>
    </alternativeName>
    <alternativeName>
        <fullName evidence="7">Peptidoglycan polymerization terminase</fullName>
    </alternativeName>
</protein>
<dbReference type="AlphaFoldDB" id="B9E1A3"/>
<keyword evidence="2 7" id="KW-0812">Transmembrane</keyword>
<dbReference type="GO" id="GO:0005886">
    <property type="term" value="C:plasma membrane"/>
    <property type="evidence" value="ECO:0007669"/>
    <property type="project" value="UniProtKB-SubCell"/>
</dbReference>
<reference evidence="9" key="1">
    <citation type="submission" date="2005-09" db="EMBL/GenBank/DDBJ databases">
        <title>Complete genome sequence of Clostridium kluyveri and comparative genomics of Clostridia species.</title>
        <authorList>
            <person name="Inui M."/>
            <person name="Nonaka H."/>
            <person name="Shinoda Y."/>
            <person name="Ikenaga Y."/>
            <person name="Abe M."/>
            <person name="Naito K."/>
            <person name="Vertes A.A."/>
            <person name="Yukawa H."/>
        </authorList>
    </citation>
    <scope>NUCLEOTIDE SEQUENCE [LARGE SCALE GENOMIC DNA]</scope>
    <source>
        <strain evidence="9">NBRC 12016</strain>
    </source>
</reference>
<name>B9E1A3_CLOK1</name>
<dbReference type="HAMAP" id="MF_02065">
    <property type="entry name" value="MltG"/>
    <property type="match status" value="1"/>
</dbReference>
<dbReference type="GO" id="GO:0008932">
    <property type="term" value="F:lytic endotransglycosylase activity"/>
    <property type="evidence" value="ECO:0007669"/>
    <property type="project" value="UniProtKB-UniRule"/>
</dbReference>
<dbReference type="PANTHER" id="PTHR30518:SF2">
    <property type="entry name" value="ENDOLYTIC MUREIN TRANSGLYCOSYLASE"/>
    <property type="match status" value="1"/>
</dbReference>
<evidence type="ECO:0000313" key="8">
    <source>
        <dbReference type="EMBL" id="BAH06278.1"/>
    </source>
</evidence>